<proteinExistence type="predicted"/>
<dbReference type="RefSeq" id="WP_045250970.1">
    <property type="nucleotide sequence ID" value="NZ_CP099706.1"/>
</dbReference>
<dbReference type="InterPro" id="IPR036388">
    <property type="entry name" value="WH-like_DNA-bd_sf"/>
</dbReference>
<accession>A0A0F0KRX0</accession>
<dbReference type="Pfam" id="PF00392">
    <property type="entry name" value="GntR"/>
    <property type="match status" value="1"/>
</dbReference>
<evidence type="ECO:0000256" key="2">
    <source>
        <dbReference type="ARBA" id="ARBA00023125"/>
    </source>
</evidence>
<dbReference type="Proteomes" id="UP000033448">
    <property type="component" value="Unassembled WGS sequence"/>
</dbReference>
<dbReference type="AlphaFoldDB" id="A0A0F0KRX0"/>
<evidence type="ECO:0000313" key="5">
    <source>
        <dbReference type="EMBL" id="KJL21986.1"/>
    </source>
</evidence>
<keyword evidence="6" id="KW-1185">Reference proteome</keyword>
<dbReference type="EMBL" id="JYIT01000079">
    <property type="protein sequence ID" value="KJL21986.1"/>
    <property type="molecule type" value="Genomic_DNA"/>
</dbReference>
<dbReference type="SMART" id="SM00895">
    <property type="entry name" value="FCD"/>
    <property type="match status" value="1"/>
</dbReference>
<evidence type="ECO:0000313" key="6">
    <source>
        <dbReference type="Proteomes" id="UP000033448"/>
    </source>
</evidence>
<dbReference type="InterPro" id="IPR008920">
    <property type="entry name" value="TF_FadR/GntR_C"/>
</dbReference>
<protein>
    <submittedName>
        <fullName evidence="5">HTH-type transcriptional regulator LutR</fullName>
    </submittedName>
</protein>
<evidence type="ECO:0000259" key="4">
    <source>
        <dbReference type="PROSITE" id="PS50949"/>
    </source>
</evidence>
<dbReference type="InterPro" id="IPR000524">
    <property type="entry name" value="Tscrpt_reg_HTH_GntR"/>
</dbReference>
<feature type="domain" description="HTH gntR-type" evidence="4">
    <location>
        <begin position="1"/>
        <end position="69"/>
    </location>
</feature>
<dbReference type="OrthoDB" id="7989071at2"/>
<evidence type="ECO:0000256" key="1">
    <source>
        <dbReference type="ARBA" id="ARBA00023015"/>
    </source>
</evidence>
<dbReference type="CDD" id="cd07377">
    <property type="entry name" value="WHTH_GntR"/>
    <property type="match status" value="1"/>
</dbReference>
<gene>
    <name evidence="5" type="primary">lutR_5</name>
    <name evidence="5" type="ORF">RL72_02293</name>
</gene>
<organism evidence="5 6">
    <name type="scientific">Microbacterium azadirachtae</name>
    <dbReference type="NCBI Taxonomy" id="582680"/>
    <lineage>
        <taxon>Bacteria</taxon>
        <taxon>Bacillati</taxon>
        <taxon>Actinomycetota</taxon>
        <taxon>Actinomycetes</taxon>
        <taxon>Micrococcales</taxon>
        <taxon>Microbacteriaceae</taxon>
        <taxon>Microbacterium</taxon>
    </lineage>
</organism>
<dbReference type="GO" id="GO:0003700">
    <property type="term" value="F:DNA-binding transcription factor activity"/>
    <property type="evidence" value="ECO:0007669"/>
    <property type="project" value="InterPro"/>
</dbReference>
<dbReference type="Gene3D" id="1.10.10.10">
    <property type="entry name" value="Winged helix-like DNA-binding domain superfamily/Winged helix DNA-binding domain"/>
    <property type="match status" value="1"/>
</dbReference>
<evidence type="ECO:0000256" key="3">
    <source>
        <dbReference type="ARBA" id="ARBA00023163"/>
    </source>
</evidence>
<keyword evidence="1" id="KW-0805">Transcription regulation</keyword>
<dbReference type="InterPro" id="IPR011711">
    <property type="entry name" value="GntR_C"/>
</dbReference>
<dbReference type="Gene3D" id="1.20.120.530">
    <property type="entry name" value="GntR ligand-binding domain-like"/>
    <property type="match status" value="1"/>
</dbReference>
<dbReference type="PROSITE" id="PS50949">
    <property type="entry name" value="HTH_GNTR"/>
    <property type="match status" value="1"/>
</dbReference>
<dbReference type="PANTHER" id="PTHR43537:SF5">
    <property type="entry name" value="UXU OPERON TRANSCRIPTIONAL REGULATOR"/>
    <property type="match status" value="1"/>
</dbReference>
<keyword evidence="2" id="KW-0238">DNA-binding</keyword>
<keyword evidence="3" id="KW-0804">Transcription</keyword>
<dbReference type="GO" id="GO:0003677">
    <property type="term" value="F:DNA binding"/>
    <property type="evidence" value="ECO:0007669"/>
    <property type="project" value="UniProtKB-KW"/>
</dbReference>
<dbReference type="PANTHER" id="PTHR43537">
    <property type="entry name" value="TRANSCRIPTIONAL REGULATOR, GNTR FAMILY"/>
    <property type="match status" value="1"/>
</dbReference>
<comment type="caution">
    <text evidence="5">The sequence shown here is derived from an EMBL/GenBank/DDBJ whole genome shotgun (WGS) entry which is preliminary data.</text>
</comment>
<sequence length="225" mass="24217">MSARETALHGLRALIADGELRPGDKLPSEGELGEQLGVSRGSVREAIRTLSALGVLETRHGSGSYVSSLRPADLIRGLSLTVDVLPLDAILELVEIRRPLEAHAASIAAARGDDALLSGLTDLVERIAECPDHDEASRLDHEFHMRIAELAGNAALTSLLEVLRSRTRQYRIFDDEDAAQLKILSDAGHRAIVRGLIARDPAAASAAAAGHVAQTEFWLRKQMSE</sequence>
<dbReference type="Pfam" id="PF07729">
    <property type="entry name" value="FCD"/>
    <property type="match status" value="1"/>
</dbReference>
<dbReference type="SUPFAM" id="SSF46785">
    <property type="entry name" value="Winged helix' DNA-binding domain"/>
    <property type="match status" value="1"/>
</dbReference>
<dbReference type="SUPFAM" id="SSF48008">
    <property type="entry name" value="GntR ligand-binding domain-like"/>
    <property type="match status" value="1"/>
</dbReference>
<dbReference type="PATRIC" id="fig|582680.7.peg.2341"/>
<dbReference type="InterPro" id="IPR036390">
    <property type="entry name" value="WH_DNA-bd_sf"/>
</dbReference>
<reference evidence="5 6" key="1">
    <citation type="submission" date="2015-02" db="EMBL/GenBank/DDBJ databases">
        <title>Draft genome sequences of ten Microbacterium spp. with emphasis on heavy metal contaminated environments.</title>
        <authorList>
            <person name="Corretto E."/>
        </authorList>
    </citation>
    <scope>NUCLEOTIDE SEQUENCE [LARGE SCALE GENOMIC DNA]</scope>
    <source>
        <strain evidence="5 6">DSM 23848</strain>
    </source>
</reference>
<name>A0A0F0KRX0_9MICO</name>
<dbReference type="PRINTS" id="PR00035">
    <property type="entry name" value="HTHGNTR"/>
</dbReference>
<dbReference type="SMART" id="SM00345">
    <property type="entry name" value="HTH_GNTR"/>
    <property type="match status" value="1"/>
</dbReference>